<feature type="compositionally biased region" description="Basic and acidic residues" evidence="6">
    <location>
        <begin position="185"/>
        <end position="200"/>
    </location>
</feature>
<evidence type="ECO:0000313" key="10">
    <source>
        <dbReference type="Proteomes" id="UP000584867"/>
    </source>
</evidence>
<dbReference type="InterPro" id="IPR014284">
    <property type="entry name" value="RNA_pol_sigma-70_dom"/>
</dbReference>
<dbReference type="InterPro" id="IPR013324">
    <property type="entry name" value="RNA_pol_sigma_r3/r4-like"/>
</dbReference>
<evidence type="ECO:0000313" key="9">
    <source>
        <dbReference type="EMBL" id="MBB5065195.1"/>
    </source>
</evidence>
<proteinExistence type="inferred from homology"/>
<protein>
    <submittedName>
        <fullName evidence="9">RNA polymerase sigma-70 factor (ECF subfamily)</fullName>
    </submittedName>
</protein>
<dbReference type="CDD" id="cd06171">
    <property type="entry name" value="Sigma70_r4"/>
    <property type="match status" value="1"/>
</dbReference>
<evidence type="ECO:0000256" key="3">
    <source>
        <dbReference type="ARBA" id="ARBA00023082"/>
    </source>
</evidence>
<dbReference type="EMBL" id="JACHIO010000015">
    <property type="protein sequence ID" value="MBB5065195.1"/>
    <property type="molecule type" value="Genomic_DNA"/>
</dbReference>
<dbReference type="GO" id="GO:0006352">
    <property type="term" value="P:DNA-templated transcription initiation"/>
    <property type="evidence" value="ECO:0007669"/>
    <property type="project" value="InterPro"/>
</dbReference>
<dbReference type="AlphaFoldDB" id="A0A7W8EC27"/>
<dbReference type="RefSeq" id="WP_184257683.1">
    <property type="nucleotide sequence ID" value="NZ_JACHIO010000015.1"/>
</dbReference>
<evidence type="ECO:0000256" key="1">
    <source>
        <dbReference type="ARBA" id="ARBA00010641"/>
    </source>
</evidence>
<feature type="domain" description="RNA polymerase sigma-70 region 2" evidence="7">
    <location>
        <begin position="105"/>
        <end position="167"/>
    </location>
</feature>
<dbReference type="Gene3D" id="1.10.1740.10">
    <property type="match status" value="1"/>
</dbReference>
<dbReference type="InterPro" id="IPR039425">
    <property type="entry name" value="RNA_pol_sigma-70-like"/>
</dbReference>
<evidence type="ECO:0000256" key="2">
    <source>
        <dbReference type="ARBA" id="ARBA00023015"/>
    </source>
</evidence>
<feature type="region of interest" description="Disordered" evidence="6">
    <location>
        <begin position="25"/>
        <end position="67"/>
    </location>
</feature>
<dbReference type="GO" id="GO:0003677">
    <property type="term" value="F:DNA binding"/>
    <property type="evidence" value="ECO:0007669"/>
    <property type="project" value="UniProtKB-KW"/>
</dbReference>
<reference evidence="9 10" key="1">
    <citation type="submission" date="2020-08" db="EMBL/GenBank/DDBJ databases">
        <title>Genomic Encyclopedia of Type Strains, Phase IV (KMG-V): Genome sequencing to study the core and pangenomes of soil and plant-associated prokaryotes.</title>
        <authorList>
            <person name="Whitman W."/>
        </authorList>
    </citation>
    <scope>NUCLEOTIDE SEQUENCE [LARGE SCALE GENOMIC DNA]</scope>
    <source>
        <strain evidence="9 10">X5P3</strain>
    </source>
</reference>
<dbReference type="Gene3D" id="1.10.10.10">
    <property type="entry name" value="Winged helix-like DNA-binding domain superfamily/Winged helix DNA-binding domain"/>
    <property type="match status" value="1"/>
</dbReference>
<evidence type="ECO:0000259" key="7">
    <source>
        <dbReference type="Pfam" id="PF04542"/>
    </source>
</evidence>
<gene>
    <name evidence="9" type="ORF">HDF15_003558</name>
</gene>
<keyword evidence="3" id="KW-0731">Sigma factor</keyword>
<keyword evidence="4" id="KW-0238">DNA-binding</keyword>
<dbReference type="GO" id="GO:0016987">
    <property type="term" value="F:sigma factor activity"/>
    <property type="evidence" value="ECO:0007669"/>
    <property type="project" value="UniProtKB-KW"/>
</dbReference>
<dbReference type="Pfam" id="PF08281">
    <property type="entry name" value="Sigma70_r4_2"/>
    <property type="match status" value="1"/>
</dbReference>
<keyword evidence="5" id="KW-0804">Transcription</keyword>
<feature type="region of interest" description="Disordered" evidence="6">
    <location>
        <begin position="174"/>
        <end position="200"/>
    </location>
</feature>
<evidence type="ECO:0000256" key="6">
    <source>
        <dbReference type="SAM" id="MobiDB-lite"/>
    </source>
</evidence>
<dbReference type="SUPFAM" id="SSF88946">
    <property type="entry name" value="Sigma2 domain of RNA polymerase sigma factors"/>
    <property type="match status" value="1"/>
</dbReference>
<name>A0A7W8EC27_9BACT</name>
<dbReference type="InterPro" id="IPR013249">
    <property type="entry name" value="RNA_pol_sigma70_r4_t2"/>
</dbReference>
<dbReference type="SUPFAM" id="SSF88659">
    <property type="entry name" value="Sigma3 and sigma4 domains of RNA polymerase sigma factors"/>
    <property type="match status" value="1"/>
</dbReference>
<feature type="compositionally biased region" description="Acidic residues" evidence="6">
    <location>
        <begin position="174"/>
        <end position="184"/>
    </location>
</feature>
<dbReference type="Proteomes" id="UP000584867">
    <property type="component" value="Unassembled WGS sequence"/>
</dbReference>
<evidence type="ECO:0000256" key="5">
    <source>
        <dbReference type="ARBA" id="ARBA00023163"/>
    </source>
</evidence>
<comment type="similarity">
    <text evidence="1">Belongs to the sigma-70 factor family. ECF subfamily.</text>
</comment>
<feature type="domain" description="RNA polymerase sigma factor 70 region 4 type 2" evidence="8">
    <location>
        <begin position="210"/>
        <end position="262"/>
    </location>
</feature>
<dbReference type="InterPro" id="IPR007627">
    <property type="entry name" value="RNA_pol_sigma70_r2"/>
</dbReference>
<dbReference type="InterPro" id="IPR013325">
    <property type="entry name" value="RNA_pol_sigma_r2"/>
</dbReference>
<accession>A0A7W8EC27</accession>
<comment type="caution">
    <text evidence="9">The sequence shown here is derived from an EMBL/GenBank/DDBJ whole genome shotgun (WGS) entry which is preliminary data.</text>
</comment>
<dbReference type="PANTHER" id="PTHR43133">
    <property type="entry name" value="RNA POLYMERASE ECF-TYPE SIGMA FACTO"/>
    <property type="match status" value="1"/>
</dbReference>
<dbReference type="NCBIfam" id="TIGR02937">
    <property type="entry name" value="sigma70-ECF"/>
    <property type="match status" value="1"/>
</dbReference>
<keyword evidence="2" id="KW-0805">Transcription regulation</keyword>
<organism evidence="9 10">
    <name type="scientific">Granulicella mallensis</name>
    <dbReference type="NCBI Taxonomy" id="940614"/>
    <lineage>
        <taxon>Bacteria</taxon>
        <taxon>Pseudomonadati</taxon>
        <taxon>Acidobacteriota</taxon>
        <taxon>Terriglobia</taxon>
        <taxon>Terriglobales</taxon>
        <taxon>Acidobacteriaceae</taxon>
        <taxon>Granulicella</taxon>
    </lineage>
</organism>
<dbReference type="InterPro" id="IPR036388">
    <property type="entry name" value="WH-like_DNA-bd_sf"/>
</dbReference>
<sequence>MATATIPAIFEQDSRILLGARILRREPLTPPSGRNSRPEHLPLQEIPMTEARLPPQDPDPQREPLPQVQEQRAAAAAEQARLAELTVRCLQGDADAWEKLATGQHRRIYGICYRFTGSATEAEDMTQEVFLKMFKNLASFDPTKGGFTTWLTTLTRNLLVDSYRRSRMDRVSDSLDETYDGEEDGPSKAEKLADTRPGQEHHMAGLELRAQIQQALAQVSPDLREAVILRDLEDMDYKEIAEILGVPQGTVKSRISRGRSELAKLLKRIEGQVM</sequence>
<evidence type="ECO:0000259" key="8">
    <source>
        <dbReference type="Pfam" id="PF08281"/>
    </source>
</evidence>
<dbReference type="PANTHER" id="PTHR43133:SF8">
    <property type="entry name" value="RNA POLYMERASE SIGMA FACTOR HI_1459-RELATED"/>
    <property type="match status" value="1"/>
</dbReference>
<dbReference type="Pfam" id="PF04542">
    <property type="entry name" value="Sigma70_r2"/>
    <property type="match status" value="1"/>
</dbReference>
<evidence type="ECO:0000256" key="4">
    <source>
        <dbReference type="ARBA" id="ARBA00023125"/>
    </source>
</evidence>